<proteinExistence type="predicted"/>
<evidence type="ECO:0000313" key="2">
    <source>
        <dbReference type="Proteomes" id="UP001140096"/>
    </source>
</evidence>
<name>A0ACC1L331_9FUNG</name>
<evidence type="ECO:0000313" key="1">
    <source>
        <dbReference type="EMBL" id="KAJ2799455.1"/>
    </source>
</evidence>
<feature type="non-terminal residue" evidence="1">
    <location>
        <position position="1"/>
    </location>
</feature>
<dbReference type="Proteomes" id="UP001140096">
    <property type="component" value="Unassembled WGS sequence"/>
</dbReference>
<protein>
    <submittedName>
        <fullName evidence="1">Uncharacterized protein</fullName>
    </submittedName>
</protein>
<keyword evidence="2" id="KW-1185">Reference proteome</keyword>
<sequence>KNHGNTEEATRIFAEIKEAYETLSDPQERAWYDNHREQILRGDDYAAATGSAGYEQSDKSANVAYISTESLMHFFSVSSFRGFNDLPVGFFAVYRTLFDRLRDEELQVSGLDTAERLDMIHNLSFGDSHTFYDEDAIYASAQGRSKRPTRKSESTGTTLRDFYNFWTTYSTRKSFGWYDKFRLSDAENRQVRRLMEKENKNLRDKARREFVETVQKLASWLKRRDPRYKDHVERQHALQQEREKERKRLVAEQRATVIEAASTYVRQAWEEVDYTNLLDEFLSDDIEYDDIDSDAVDDDGSSMSSDGDLSEDGADASEELDPANDLICFTCNKEFKTTAQKTNHEQSKKHQRAVREVRREMMREERQMAKAMAGANTATTVNTASDIDLIVIDDSDNSNDSGRPTSNVGNVKDDVLSQMLRDLTMAQAGKGKKGKKKRQRADKALDDTGESTSVAPTESLNGSEQGSTQASKRELRREKQKSKVAAGGGLACNVCDEGFASRNQLFKHITDTGHALAEHGSQQKNTATKSSKAKGGKRGKA</sequence>
<comment type="caution">
    <text evidence="1">The sequence shown here is derived from an EMBL/GenBank/DDBJ whole genome shotgun (WGS) entry which is preliminary data.</text>
</comment>
<gene>
    <name evidence="1" type="ORF">H4S07_005433</name>
</gene>
<reference evidence="1" key="1">
    <citation type="submission" date="2022-07" db="EMBL/GenBank/DDBJ databases">
        <title>Phylogenomic reconstructions and comparative analyses of Kickxellomycotina fungi.</title>
        <authorList>
            <person name="Reynolds N.K."/>
            <person name="Stajich J.E."/>
            <person name="Barry K."/>
            <person name="Grigoriev I.V."/>
            <person name="Crous P."/>
            <person name="Smith M.E."/>
        </authorList>
    </citation>
    <scope>NUCLEOTIDE SEQUENCE</scope>
    <source>
        <strain evidence="1">CBS 102833</strain>
    </source>
</reference>
<accession>A0ACC1L331</accession>
<dbReference type="EMBL" id="JANBUP010002659">
    <property type="protein sequence ID" value="KAJ2799455.1"/>
    <property type="molecule type" value="Genomic_DNA"/>
</dbReference>
<organism evidence="1 2">
    <name type="scientific">Coemansia furcata</name>
    <dbReference type="NCBI Taxonomy" id="417177"/>
    <lineage>
        <taxon>Eukaryota</taxon>
        <taxon>Fungi</taxon>
        <taxon>Fungi incertae sedis</taxon>
        <taxon>Zoopagomycota</taxon>
        <taxon>Kickxellomycotina</taxon>
        <taxon>Kickxellomycetes</taxon>
        <taxon>Kickxellales</taxon>
        <taxon>Kickxellaceae</taxon>
        <taxon>Coemansia</taxon>
    </lineage>
</organism>